<dbReference type="InterPro" id="IPR001647">
    <property type="entry name" value="HTH_TetR"/>
</dbReference>
<keyword evidence="2 3" id="KW-0238">DNA-binding</keyword>
<dbReference type="PROSITE" id="PS50977">
    <property type="entry name" value="HTH_TETR_2"/>
    <property type="match status" value="1"/>
</dbReference>
<dbReference type="PRINTS" id="PR00455">
    <property type="entry name" value="HTHTETR"/>
</dbReference>
<reference evidence="5 6" key="1">
    <citation type="submission" date="2016-10" db="EMBL/GenBank/DDBJ databases">
        <authorList>
            <person name="de Groot N.N."/>
        </authorList>
    </citation>
    <scope>NUCLEOTIDE SEQUENCE [LARGE SCALE GENOMIC DNA]</scope>
    <source>
        <strain evidence="5 6">CGMCC 1.7727</strain>
    </source>
</reference>
<accession>A0A1H9NJZ8</accession>
<dbReference type="Proteomes" id="UP000199687">
    <property type="component" value="Unassembled WGS sequence"/>
</dbReference>
<feature type="DNA-binding region" description="H-T-H motif" evidence="3">
    <location>
        <begin position="24"/>
        <end position="43"/>
    </location>
</feature>
<dbReference type="Gene3D" id="1.10.357.10">
    <property type="entry name" value="Tetracycline Repressor, domain 2"/>
    <property type="match status" value="1"/>
</dbReference>
<dbReference type="PANTHER" id="PTHR43479:SF22">
    <property type="entry name" value="TRANSCRIPTIONAL REGULATOR, TETR FAMILY"/>
    <property type="match status" value="1"/>
</dbReference>
<evidence type="ECO:0000259" key="4">
    <source>
        <dbReference type="PROSITE" id="PS50977"/>
    </source>
</evidence>
<proteinExistence type="predicted"/>
<dbReference type="GO" id="GO:0003677">
    <property type="term" value="F:DNA binding"/>
    <property type="evidence" value="ECO:0007669"/>
    <property type="project" value="UniProtKB-UniRule"/>
</dbReference>
<dbReference type="PROSITE" id="PS01081">
    <property type="entry name" value="HTH_TETR_1"/>
    <property type="match status" value="1"/>
</dbReference>
<evidence type="ECO:0000313" key="6">
    <source>
        <dbReference type="Proteomes" id="UP000199687"/>
    </source>
</evidence>
<dbReference type="EMBL" id="FOGL01000003">
    <property type="protein sequence ID" value="SER36221.1"/>
    <property type="molecule type" value="Genomic_DNA"/>
</dbReference>
<dbReference type="InterPro" id="IPR009057">
    <property type="entry name" value="Homeodomain-like_sf"/>
</dbReference>
<evidence type="ECO:0000313" key="5">
    <source>
        <dbReference type="EMBL" id="SER36221.1"/>
    </source>
</evidence>
<feature type="domain" description="HTH tetR-type" evidence="4">
    <location>
        <begin position="1"/>
        <end position="61"/>
    </location>
</feature>
<organism evidence="5 6">
    <name type="scientific">Gracilibacillus ureilyticus</name>
    <dbReference type="NCBI Taxonomy" id="531814"/>
    <lineage>
        <taxon>Bacteria</taxon>
        <taxon>Bacillati</taxon>
        <taxon>Bacillota</taxon>
        <taxon>Bacilli</taxon>
        <taxon>Bacillales</taxon>
        <taxon>Bacillaceae</taxon>
        <taxon>Gracilibacillus</taxon>
    </lineage>
</organism>
<evidence type="ECO:0000256" key="1">
    <source>
        <dbReference type="ARBA" id="ARBA00022491"/>
    </source>
</evidence>
<dbReference type="PANTHER" id="PTHR43479">
    <property type="entry name" value="ACREF/ENVCD OPERON REPRESSOR-RELATED"/>
    <property type="match status" value="1"/>
</dbReference>
<sequence length="278" mass="32985">MHKKTEITKAALELFAEQGFNETSVQEIADAVQISKGSFYKYFSSKLALMLDLIEKYHYKIIERMNEFDWSRKTSKHSLAIYIELEINAWIEHQSFFHVLFKEFPPKTNLEITERIEKLHQTTVNNHREIFSHIYGDKLENYVSDLVLLLEGMMRESIFQLIIHKQTDIPSASIAKWISHHLHSVIQHIDEEEPLIQYRKQESIPELLQDIKELIKRIGNSSEKTKYNETISLIESEWKKKDLNLTLIEALLHFLKQNKDLKIKIWQLEQLLLQGERL</sequence>
<protein>
    <submittedName>
        <fullName evidence="5">Transcriptional regulator, TetR family</fullName>
    </submittedName>
</protein>
<keyword evidence="1" id="KW-0678">Repressor</keyword>
<dbReference type="InterPro" id="IPR050624">
    <property type="entry name" value="HTH-type_Tx_Regulator"/>
</dbReference>
<dbReference type="STRING" id="531814.SAMN04487944_103181"/>
<dbReference type="RefSeq" id="WP_175480357.1">
    <property type="nucleotide sequence ID" value="NZ_FOGL01000003.1"/>
</dbReference>
<gene>
    <name evidence="5" type="ORF">SAMN04487944_103181</name>
</gene>
<keyword evidence="6" id="KW-1185">Reference proteome</keyword>
<evidence type="ECO:0000256" key="3">
    <source>
        <dbReference type="PROSITE-ProRule" id="PRU00335"/>
    </source>
</evidence>
<dbReference type="Pfam" id="PF00440">
    <property type="entry name" value="TetR_N"/>
    <property type="match status" value="1"/>
</dbReference>
<dbReference type="SUPFAM" id="SSF46689">
    <property type="entry name" value="Homeodomain-like"/>
    <property type="match status" value="1"/>
</dbReference>
<dbReference type="InterPro" id="IPR023772">
    <property type="entry name" value="DNA-bd_HTH_TetR-type_CS"/>
</dbReference>
<evidence type="ECO:0000256" key="2">
    <source>
        <dbReference type="ARBA" id="ARBA00023125"/>
    </source>
</evidence>
<dbReference type="AlphaFoldDB" id="A0A1H9NJZ8"/>
<name>A0A1H9NJZ8_9BACI</name>